<accession>A0A0A9ES37</accession>
<proteinExistence type="predicted"/>
<name>A0A0A9ES37_ARUDO</name>
<dbReference type="EMBL" id="GBRH01199048">
    <property type="protein sequence ID" value="JAD98847.1"/>
    <property type="molecule type" value="Transcribed_RNA"/>
</dbReference>
<dbReference type="AlphaFoldDB" id="A0A0A9ES37"/>
<reference evidence="1" key="2">
    <citation type="journal article" date="2015" name="Data Brief">
        <title>Shoot transcriptome of the giant reed, Arundo donax.</title>
        <authorList>
            <person name="Barrero R.A."/>
            <person name="Guerrero F.D."/>
            <person name="Moolhuijzen P."/>
            <person name="Goolsby J.A."/>
            <person name="Tidwell J."/>
            <person name="Bellgard S.E."/>
            <person name="Bellgard M.I."/>
        </authorList>
    </citation>
    <scope>NUCLEOTIDE SEQUENCE</scope>
    <source>
        <tissue evidence="1">Shoot tissue taken approximately 20 cm above the soil surface</tissue>
    </source>
</reference>
<organism evidence="1">
    <name type="scientific">Arundo donax</name>
    <name type="common">Giant reed</name>
    <name type="synonym">Donax arundinaceus</name>
    <dbReference type="NCBI Taxonomy" id="35708"/>
    <lineage>
        <taxon>Eukaryota</taxon>
        <taxon>Viridiplantae</taxon>
        <taxon>Streptophyta</taxon>
        <taxon>Embryophyta</taxon>
        <taxon>Tracheophyta</taxon>
        <taxon>Spermatophyta</taxon>
        <taxon>Magnoliopsida</taxon>
        <taxon>Liliopsida</taxon>
        <taxon>Poales</taxon>
        <taxon>Poaceae</taxon>
        <taxon>PACMAD clade</taxon>
        <taxon>Arundinoideae</taxon>
        <taxon>Arundineae</taxon>
        <taxon>Arundo</taxon>
    </lineage>
</organism>
<sequence length="29" mass="3099">MCKRLLATAPCRLLRAKNPSLSVCPGSLV</sequence>
<evidence type="ECO:0000313" key="1">
    <source>
        <dbReference type="EMBL" id="JAD98847.1"/>
    </source>
</evidence>
<protein>
    <submittedName>
        <fullName evidence="1">Uncharacterized protein</fullName>
    </submittedName>
</protein>
<reference evidence="1" key="1">
    <citation type="submission" date="2014-09" db="EMBL/GenBank/DDBJ databases">
        <authorList>
            <person name="Magalhaes I.L.F."/>
            <person name="Oliveira U."/>
            <person name="Santos F.R."/>
            <person name="Vidigal T.H.D.A."/>
            <person name="Brescovit A.D."/>
            <person name="Santos A.J."/>
        </authorList>
    </citation>
    <scope>NUCLEOTIDE SEQUENCE</scope>
    <source>
        <tissue evidence="1">Shoot tissue taken approximately 20 cm above the soil surface</tissue>
    </source>
</reference>